<dbReference type="NCBIfam" id="TIGR00079">
    <property type="entry name" value="pept_deformyl"/>
    <property type="match status" value="1"/>
</dbReference>
<feature type="active site" evidence="2">
    <location>
        <position position="136"/>
    </location>
</feature>
<protein>
    <recommendedName>
        <fullName evidence="2">Peptide deformylase</fullName>
        <shortName evidence="2">PDF</shortName>
        <ecNumber evidence="2">3.5.1.88</ecNumber>
    </recommendedName>
    <alternativeName>
        <fullName evidence="2">Polypeptide deformylase</fullName>
    </alternativeName>
</protein>
<keyword evidence="2" id="KW-0408">Iron</keyword>
<dbReference type="CDD" id="cd00487">
    <property type="entry name" value="Pep_deformylase"/>
    <property type="match status" value="1"/>
</dbReference>
<proteinExistence type="inferred from homology"/>
<dbReference type="SUPFAM" id="SSF56420">
    <property type="entry name" value="Peptide deformylase"/>
    <property type="match status" value="1"/>
</dbReference>
<dbReference type="GO" id="GO:0006412">
    <property type="term" value="P:translation"/>
    <property type="evidence" value="ECO:0007669"/>
    <property type="project" value="UniProtKB-UniRule"/>
</dbReference>
<dbReference type="HAMAP" id="MF_00163">
    <property type="entry name" value="Pep_deformylase"/>
    <property type="match status" value="1"/>
</dbReference>
<dbReference type="Gene3D" id="3.90.45.10">
    <property type="entry name" value="Peptide deformylase"/>
    <property type="match status" value="1"/>
</dbReference>
<dbReference type="OrthoDB" id="9784988at2"/>
<dbReference type="InterPro" id="IPR023635">
    <property type="entry name" value="Peptide_deformylase"/>
</dbReference>
<dbReference type="EC" id="3.5.1.88" evidence="2"/>
<gene>
    <name evidence="2" type="primary">def</name>
    <name evidence="3" type="ORF">SAMN05444391_0118</name>
</gene>
<reference evidence="3 4" key="1">
    <citation type="submission" date="2016-11" db="EMBL/GenBank/DDBJ databases">
        <authorList>
            <person name="Jaros S."/>
            <person name="Januszkiewicz K."/>
            <person name="Wedrychowicz H."/>
        </authorList>
    </citation>
    <scope>NUCLEOTIDE SEQUENCE [LARGE SCALE GENOMIC DNA]</scope>
    <source>
        <strain evidence="3 4">DSM 19557</strain>
    </source>
</reference>
<keyword evidence="2" id="KW-0378">Hydrolase</keyword>
<keyword evidence="4" id="KW-1185">Reference proteome</keyword>
<dbReference type="PANTHER" id="PTHR10458">
    <property type="entry name" value="PEPTIDE DEFORMYLASE"/>
    <property type="match status" value="1"/>
</dbReference>
<dbReference type="NCBIfam" id="NF001159">
    <property type="entry name" value="PRK00150.1-3"/>
    <property type="match status" value="1"/>
</dbReference>
<name>A0A1M6Q8A6_9AQUI</name>
<dbReference type="InterPro" id="IPR036821">
    <property type="entry name" value="Peptide_deformylase_sf"/>
</dbReference>
<dbReference type="RefSeq" id="WP_079653325.1">
    <property type="nucleotide sequence ID" value="NZ_LT670846.1"/>
</dbReference>
<dbReference type="PIRSF" id="PIRSF004749">
    <property type="entry name" value="Pep_def"/>
    <property type="match status" value="1"/>
</dbReference>
<accession>A0A1M6Q8A6</accession>
<dbReference type="GO" id="GO:0042586">
    <property type="term" value="F:peptide deformylase activity"/>
    <property type="evidence" value="ECO:0007669"/>
    <property type="project" value="UniProtKB-UniRule"/>
</dbReference>
<comment type="catalytic activity">
    <reaction evidence="2">
        <text>N-terminal N-formyl-L-methionyl-[peptide] + H2O = N-terminal L-methionyl-[peptide] + formate</text>
        <dbReference type="Rhea" id="RHEA:24420"/>
        <dbReference type="Rhea" id="RHEA-COMP:10639"/>
        <dbReference type="Rhea" id="RHEA-COMP:10640"/>
        <dbReference type="ChEBI" id="CHEBI:15377"/>
        <dbReference type="ChEBI" id="CHEBI:15740"/>
        <dbReference type="ChEBI" id="CHEBI:49298"/>
        <dbReference type="ChEBI" id="CHEBI:64731"/>
        <dbReference type="EC" id="3.5.1.88"/>
    </reaction>
</comment>
<organism evidence="3 4">
    <name type="scientific">Thermocrinis minervae</name>
    <dbReference type="NCBI Taxonomy" id="381751"/>
    <lineage>
        <taxon>Bacteria</taxon>
        <taxon>Pseudomonadati</taxon>
        <taxon>Aquificota</taxon>
        <taxon>Aquificia</taxon>
        <taxon>Aquificales</taxon>
        <taxon>Aquificaceae</taxon>
        <taxon>Thermocrinis</taxon>
    </lineage>
</organism>
<comment type="function">
    <text evidence="2">Removes the formyl group from the N-terminal Met of newly synthesized proteins. Requires at least a dipeptide for an efficient rate of reaction. N-terminal L-methionine is a prerequisite for activity but the enzyme has broad specificity at other positions.</text>
</comment>
<feature type="binding site" evidence="2">
    <location>
        <position position="135"/>
    </location>
    <ligand>
        <name>Fe cation</name>
        <dbReference type="ChEBI" id="CHEBI:24875"/>
    </ligand>
</feature>
<dbReference type="PANTHER" id="PTHR10458:SF22">
    <property type="entry name" value="PEPTIDE DEFORMYLASE"/>
    <property type="match status" value="1"/>
</dbReference>
<comment type="cofactor">
    <cofactor evidence="2">
        <name>Fe(2+)</name>
        <dbReference type="ChEBI" id="CHEBI:29033"/>
    </cofactor>
    <text evidence="2">Binds 1 Fe(2+) ion.</text>
</comment>
<evidence type="ECO:0000256" key="1">
    <source>
        <dbReference type="ARBA" id="ARBA00010759"/>
    </source>
</evidence>
<dbReference type="AlphaFoldDB" id="A0A1M6Q8A6"/>
<dbReference type="STRING" id="381751.SAMN05444391_0118"/>
<dbReference type="GO" id="GO:0046872">
    <property type="term" value="F:metal ion binding"/>
    <property type="evidence" value="ECO:0007669"/>
    <property type="project" value="UniProtKB-KW"/>
</dbReference>
<feature type="binding site" evidence="2">
    <location>
        <position position="139"/>
    </location>
    <ligand>
        <name>Fe cation</name>
        <dbReference type="ChEBI" id="CHEBI:24875"/>
    </ligand>
</feature>
<evidence type="ECO:0000313" key="4">
    <source>
        <dbReference type="Proteomes" id="UP000189810"/>
    </source>
</evidence>
<evidence type="ECO:0000256" key="2">
    <source>
        <dbReference type="HAMAP-Rule" id="MF_00163"/>
    </source>
</evidence>
<feature type="binding site" evidence="2">
    <location>
        <position position="93"/>
    </location>
    <ligand>
        <name>Fe cation</name>
        <dbReference type="ChEBI" id="CHEBI:24875"/>
    </ligand>
</feature>
<dbReference type="Proteomes" id="UP000189810">
    <property type="component" value="Chromosome I"/>
</dbReference>
<dbReference type="PRINTS" id="PR01576">
    <property type="entry name" value="PDEFORMYLASE"/>
</dbReference>
<comment type="similarity">
    <text evidence="1 2">Belongs to the polypeptide deformylase family.</text>
</comment>
<keyword evidence="2" id="KW-0648">Protein biosynthesis</keyword>
<sequence>MIREVLKYPHPILKTPTQKVQDIDQEIYNLVQDMFDTMYHEEGVGLAANQIGVPLRIMVIDTTPRKDSQPLKLVLINPELVHAEGNIVYKEGCLSFPGISLEVERFSRVYLKALDLEGKEVEYTLEGFPAIVFQHELDHLEGITFIDRVKGVKRRLALEKYAKLQRAWTSSS</sequence>
<dbReference type="Pfam" id="PF01327">
    <property type="entry name" value="Pep_deformylase"/>
    <property type="match status" value="1"/>
</dbReference>
<keyword evidence="2" id="KW-0479">Metal-binding</keyword>
<evidence type="ECO:0000313" key="3">
    <source>
        <dbReference type="EMBL" id="SHK16386.1"/>
    </source>
</evidence>
<dbReference type="EMBL" id="LT670846">
    <property type="protein sequence ID" value="SHK16386.1"/>
    <property type="molecule type" value="Genomic_DNA"/>
</dbReference>